<dbReference type="Gene3D" id="2.40.50.1070">
    <property type="match status" value="1"/>
</dbReference>
<dbReference type="SUPFAM" id="SSF53335">
    <property type="entry name" value="S-adenosyl-L-methionine-dependent methyltransferases"/>
    <property type="match status" value="1"/>
</dbReference>
<evidence type="ECO:0000313" key="8">
    <source>
        <dbReference type="Proteomes" id="UP000887574"/>
    </source>
</evidence>
<dbReference type="PANTHER" id="PTHR45904:SF2">
    <property type="entry name" value="TRNA (URACIL-5-)-METHYLTRANSFERASE HOMOLOG A"/>
    <property type="match status" value="1"/>
</dbReference>
<keyword evidence="3 6" id="KW-0949">S-adenosyl-L-methionine</keyword>
<accession>A0A915D1H7</accession>
<comment type="catalytic activity">
    <reaction evidence="5">
        <text>uridine(54) in tRNA + S-adenosyl-L-methionine = 5-methyluridine(54) in tRNA + S-adenosyl-L-homocysteine + H(+)</text>
        <dbReference type="Rhea" id="RHEA:42712"/>
        <dbReference type="Rhea" id="RHEA-COMP:10167"/>
        <dbReference type="Rhea" id="RHEA-COMP:10193"/>
        <dbReference type="ChEBI" id="CHEBI:15378"/>
        <dbReference type="ChEBI" id="CHEBI:57856"/>
        <dbReference type="ChEBI" id="CHEBI:59789"/>
        <dbReference type="ChEBI" id="CHEBI:65315"/>
        <dbReference type="ChEBI" id="CHEBI:74447"/>
        <dbReference type="EC" id="2.1.1.35"/>
    </reaction>
    <physiologicalReaction direction="left-to-right" evidence="5">
        <dbReference type="Rhea" id="RHEA:42713"/>
    </physiologicalReaction>
</comment>
<evidence type="ECO:0000256" key="3">
    <source>
        <dbReference type="ARBA" id="ARBA00022691"/>
    </source>
</evidence>
<dbReference type="EC" id="2.1.1.35" evidence="4"/>
<dbReference type="GO" id="GO:0032259">
    <property type="term" value="P:methylation"/>
    <property type="evidence" value="ECO:0007669"/>
    <property type="project" value="UniProtKB-KW"/>
</dbReference>
<organism evidence="8 9">
    <name type="scientific">Ditylenchus dipsaci</name>
    <dbReference type="NCBI Taxonomy" id="166011"/>
    <lineage>
        <taxon>Eukaryota</taxon>
        <taxon>Metazoa</taxon>
        <taxon>Ecdysozoa</taxon>
        <taxon>Nematoda</taxon>
        <taxon>Chromadorea</taxon>
        <taxon>Rhabditida</taxon>
        <taxon>Tylenchina</taxon>
        <taxon>Tylenchomorpha</taxon>
        <taxon>Sphaerularioidea</taxon>
        <taxon>Anguinidae</taxon>
        <taxon>Anguininae</taxon>
        <taxon>Ditylenchus</taxon>
    </lineage>
</organism>
<protein>
    <recommendedName>
        <fullName evidence="4">tRNA (uracil(54)-C(5))-methyltransferase</fullName>
        <ecNumber evidence="4">2.1.1.35</ecNumber>
    </recommendedName>
</protein>
<comment type="similarity">
    <text evidence="6">Belongs to the class I-like SAM-binding methyltransferase superfamily. RNA M5U methyltransferase family.</text>
</comment>
<dbReference type="InterPro" id="IPR030390">
    <property type="entry name" value="MeTrfase_TrmA_AS"/>
</dbReference>
<keyword evidence="1 6" id="KW-0489">Methyltransferase</keyword>
<proteinExistence type="inferred from homology"/>
<reference evidence="9" key="1">
    <citation type="submission" date="2022-11" db="UniProtKB">
        <authorList>
            <consortium name="WormBaseParasite"/>
        </authorList>
    </citation>
    <scope>IDENTIFICATION</scope>
</reference>
<feature type="binding site" evidence="6">
    <location>
        <position position="466"/>
    </location>
    <ligand>
        <name>S-adenosyl-L-methionine</name>
        <dbReference type="ChEBI" id="CHEBI:59789"/>
    </ligand>
</feature>
<feature type="binding site" evidence="6">
    <location>
        <position position="523"/>
    </location>
    <ligand>
        <name>S-adenosyl-L-methionine</name>
        <dbReference type="ChEBI" id="CHEBI:59789"/>
    </ligand>
</feature>
<evidence type="ECO:0000256" key="2">
    <source>
        <dbReference type="ARBA" id="ARBA00022679"/>
    </source>
</evidence>
<comment type="caution">
    <text evidence="6">Lacks conserved residue(s) required for the propagation of feature annotation.</text>
</comment>
<feature type="active site" description="Nucleophile" evidence="6">
    <location>
        <position position="551"/>
    </location>
</feature>
<dbReference type="PROSITE" id="PS01230">
    <property type="entry name" value="TRMA_1"/>
    <property type="match status" value="1"/>
</dbReference>
<dbReference type="InterPro" id="IPR029063">
    <property type="entry name" value="SAM-dependent_MTases_sf"/>
</dbReference>
<dbReference type="Proteomes" id="UP000887574">
    <property type="component" value="Unplaced"/>
</dbReference>
<evidence type="ECO:0000256" key="7">
    <source>
        <dbReference type="PROSITE-ProRule" id="PRU10015"/>
    </source>
</evidence>
<dbReference type="GO" id="GO:0003723">
    <property type="term" value="F:RNA binding"/>
    <property type="evidence" value="ECO:0007669"/>
    <property type="project" value="TreeGrafter"/>
</dbReference>
<dbReference type="Gene3D" id="3.40.50.150">
    <property type="entry name" value="Vaccinia Virus protein VP39"/>
    <property type="match status" value="1"/>
</dbReference>
<dbReference type="AlphaFoldDB" id="A0A915D1H7"/>
<evidence type="ECO:0000256" key="1">
    <source>
        <dbReference type="ARBA" id="ARBA00022603"/>
    </source>
</evidence>
<dbReference type="PROSITE" id="PS51687">
    <property type="entry name" value="SAM_MT_RNA_M5U"/>
    <property type="match status" value="1"/>
</dbReference>
<dbReference type="WBParaSite" id="jg14460">
    <property type="protein sequence ID" value="jg14460"/>
    <property type="gene ID" value="jg14460"/>
</dbReference>
<keyword evidence="8" id="KW-1185">Reference proteome</keyword>
<dbReference type="PANTHER" id="PTHR45904">
    <property type="entry name" value="TRNA (URACIL-5-)-METHYLTRANSFERASE"/>
    <property type="match status" value="1"/>
</dbReference>
<feature type="active site" evidence="7">
    <location>
        <position position="551"/>
    </location>
</feature>
<keyword evidence="2 6" id="KW-0808">Transferase</keyword>
<dbReference type="InterPro" id="IPR010280">
    <property type="entry name" value="U5_MeTrfase_fam"/>
</dbReference>
<dbReference type="InterPro" id="IPR045850">
    <property type="entry name" value="TRM2_met"/>
</dbReference>
<name>A0A915D1H7_9BILA</name>
<dbReference type="GO" id="GO:0006396">
    <property type="term" value="P:RNA processing"/>
    <property type="evidence" value="ECO:0007669"/>
    <property type="project" value="InterPro"/>
</dbReference>
<feature type="binding site" evidence="6">
    <location>
        <position position="376"/>
    </location>
    <ligand>
        <name>S-adenosyl-L-methionine</name>
        <dbReference type="ChEBI" id="CHEBI:59789"/>
    </ligand>
</feature>
<evidence type="ECO:0000313" key="9">
    <source>
        <dbReference type="WBParaSite" id="jg14460"/>
    </source>
</evidence>
<sequence>MHPSAKMAEVELEPRLVNEGNAEVINTGAVEEKEVNSAFRLKIDNLPPFFSSVQVKKFLQKTLPKVPFSRLKHLRGVTYASVKTQEDLNTALEVLSCASIKKFNLDVKQVVDDPAINCHQMKRRLDKANEQDIASDKTPAELLLQSVTPLANMPYEQQLERKSAESKRIATNLLKELHNAGILGAKKRDLDELMGPVLPSPIFKGYRNKCELTVGQGEDGQATVGFICGKMANQEIKIVGVEDCSILTANTREIVREFESFTRQFAGQLDGFDEFRREGFWKMLTIRDFIGDCMMIVTVHPHADLDLIADVKKQLIQRFIRFGEVDAVEFRVTSLYWNTAENSGDQKSYEHLAGAPYIYETLLGTRFRISPSTFFQTNSRGAEVLFTKIGDAMVIESKTEESQPMDAKRPRIEIEVSEVNEKTKPSLVLLDICCGAGTISLCCMKRIKNAVKSGEYNGNFGCIGVEIVPEAIRDAHINCADNGLSPTSCLYFKGEAEFIFKDLVYQMPQGCDLSTSTFIGVLDPPRAGVSDRVVMGCRKLHQMKRLVYVSCDPKAALKNVIDLCRPRSRKYEGEPFNLVRIQPVDMFLKLSIVSGL</sequence>
<evidence type="ECO:0000256" key="6">
    <source>
        <dbReference type="PROSITE-ProRule" id="PRU01024"/>
    </source>
</evidence>
<evidence type="ECO:0000256" key="5">
    <source>
        <dbReference type="ARBA" id="ARBA00047278"/>
    </source>
</evidence>
<dbReference type="GO" id="GO:0030697">
    <property type="term" value="F:tRNA (uracil(54)-C5)-methyltransferase activity, S-adenosyl methionine-dependent"/>
    <property type="evidence" value="ECO:0007669"/>
    <property type="project" value="UniProtKB-EC"/>
</dbReference>
<evidence type="ECO:0000256" key="4">
    <source>
        <dbReference type="ARBA" id="ARBA00033763"/>
    </source>
</evidence>